<feature type="region of interest" description="Disordered" evidence="1">
    <location>
        <begin position="20"/>
        <end position="85"/>
    </location>
</feature>
<dbReference type="Gene3D" id="3.90.25.10">
    <property type="entry name" value="UDP-galactose 4-epimerase, domain 1"/>
    <property type="match status" value="1"/>
</dbReference>
<protein>
    <recommendedName>
        <fullName evidence="2">NmrA-like domain-containing protein</fullName>
    </recommendedName>
</protein>
<evidence type="ECO:0000313" key="3">
    <source>
        <dbReference type="EMBL" id="THC87959.1"/>
    </source>
</evidence>
<dbReference type="Gene3D" id="3.40.50.720">
    <property type="entry name" value="NAD(P)-binding Rossmann-like Domain"/>
    <property type="match status" value="1"/>
</dbReference>
<dbReference type="EMBL" id="SOSA01000980">
    <property type="protein sequence ID" value="THC87959.1"/>
    <property type="molecule type" value="Genomic_DNA"/>
</dbReference>
<evidence type="ECO:0000256" key="1">
    <source>
        <dbReference type="SAM" id="MobiDB-lite"/>
    </source>
</evidence>
<name>A0A4S3IZV3_9EURO</name>
<dbReference type="InterPro" id="IPR036291">
    <property type="entry name" value="NAD(P)-bd_dom_sf"/>
</dbReference>
<proteinExistence type="predicted"/>
<dbReference type="VEuPathDB" id="FungiDB:EYZ11_012592"/>
<gene>
    <name evidence="3" type="ORF">EYZ11_012592</name>
</gene>
<sequence>MVVGSRRLIRRGKVRVSAGARVGCDSRQGDEHGRDNPGVLSPATASRGDGGMHQEMSDMDSRDRVSRSVEDEVNEDDNKPYGGQSEGNAGNKLTLYWAWGLAITVGIYLTEHFDSKAMVQEFIEANKGDMIASYFRPAMFLSFLPNLIRKRDGTPTMILPFPSDSISWPFIDPPQDGGKYVLGLFEGGSATYRVQVNAVSCWTTPKELASALTKDSGRNVALEIVDPETFAREFPRTLRRS</sequence>
<organism evidence="3 4">
    <name type="scientific">Aspergillus tanneri</name>
    <dbReference type="NCBI Taxonomy" id="1220188"/>
    <lineage>
        <taxon>Eukaryota</taxon>
        <taxon>Fungi</taxon>
        <taxon>Dikarya</taxon>
        <taxon>Ascomycota</taxon>
        <taxon>Pezizomycotina</taxon>
        <taxon>Eurotiomycetes</taxon>
        <taxon>Eurotiomycetidae</taxon>
        <taxon>Eurotiales</taxon>
        <taxon>Aspergillaceae</taxon>
        <taxon>Aspergillus</taxon>
        <taxon>Aspergillus subgen. Circumdati</taxon>
    </lineage>
</organism>
<feature type="compositionally biased region" description="Basic and acidic residues" evidence="1">
    <location>
        <begin position="50"/>
        <end position="70"/>
    </location>
</feature>
<keyword evidence="4" id="KW-1185">Reference proteome</keyword>
<dbReference type="SUPFAM" id="SSF51735">
    <property type="entry name" value="NAD(P)-binding Rossmann-fold domains"/>
    <property type="match status" value="1"/>
</dbReference>
<dbReference type="STRING" id="1220188.A0A4S3IZV3"/>
<dbReference type="InterPro" id="IPR008030">
    <property type="entry name" value="NmrA-like"/>
</dbReference>
<evidence type="ECO:0000313" key="4">
    <source>
        <dbReference type="Proteomes" id="UP000308092"/>
    </source>
</evidence>
<dbReference type="Proteomes" id="UP000308092">
    <property type="component" value="Unassembled WGS sequence"/>
</dbReference>
<comment type="caution">
    <text evidence="3">The sequence shown here is derived from an EMBL/GenBank/DDBJ whole genome shotgun (WGS) entry which is preliminary data.</text>
</comment>
<dbReference type="AlphaFoldDB" id="A0A4S3IZV3"/>
<feature type="domain" description="NmrA-like" evidence="2">
    <location>
        <begin position="110"/>
        <end position="235"/>
    </location>
</feature>
<reference evidence="3 4" key="1">
    <citation type="submission" date="2019-03" db="EMBL/GenBank/DDBJ databases">
        <title>The genome sequence of a newly discovered highly antifungal drug resistant Aspergillus species, Aspergillus tanneri NIH 1004.</title>
        <authorList>
            <person name="Mounaud S."/>
            <person name="Singh I."/>
            <person name="Joardar V."/>
            <person name="Pakala S."/>
            <person name="Pakala S."/>
            <person name="Venepally P."/>
            <person name="Hoover J."/>
            <person name="Nierman W."/>
            <person name="Chung J."/>
            <person name="Losada L."/>
        </authorList>
    </citation>
    <scope>NUCLEOTIDE SEQUENCE [LARGE SCALE GENOMIC DNA]</scope>
    <source>
        <strain evidence="3 4">NIH1004</strain>
    </source>
</reference>
<evidence type="ECO:0000259" key="2">
    <source>
        <dbReference type="Pfam" id="PF05368"/>
    </source>
</evidence>
<accession>A0A4S3IZV3</accession>
<dbReference type="Pfam" id="PF05368">
    <property type="entry name" value="NmrA"/>
    <property type="match status" value="1"/>
</dbReference>